<name>A0A0G1RVS9_9BACT</name>
<evidence type="ECO:0000313" key="8">
    <source>
        <dbReference type="EMBL" id="KKU61434.1"/>
    </source>
</evidence>
<dbReference type="SUPFAM" id="SSF55486">
    <property type="entry name" value="Metalloproteases ('zincins'), catalytic domain"/>
    <property type="match status" value="1"/>
</dbReference>
<evidence type="ECO:0000256" key="7">
    <source>
        <dbReference type="HAMAP-Rule" id="MF_00009"/>
    </source>
</evidence>
<comment type="similarity">
    <text evidence="1 7">Belongs to the endoribonuclease YbeY family.</text>
</comment>
<dbReference type="HAMAP" id="MF_00009">
    <property type="entry name" value="Endoribonucl_YbeY"/>
    <property type="match status" value="1"/>
</dbReference>
<keyword evidence="2 7" id="KW-0540">Nuclease</keyword>
<evidence type="ECO:0000313" key="9">
    <source>
        <dbReference type="Proteomes" id="UP000033860"/>
    </source>
</evidence>
<dbReference type="PANTHER" id="PTHR46986">
    <property type="entry name" value="ENDORIBONUCLEASE YBEY, CHLOROPLASTIC"/>
    <property type="match status" value="1"/>
</dbReference>
<comment type="caution">
    <text evidence="8">The sequence shown here is derived from an EMBL/GenBank/DDBJ whole genome shotgun (WGS) entry which is preliminary data.</text>
</comment>
<keyword evidence="5 7" id="KW-0378">Hydrolase</keyword>
<dbReference type="PANTHER" id="PTHR46986:SF1">
    <property type="entry name" value="ENDORIBONUCLEASE YBEY, CHLOROPLASTIC"/>
    <property type="match status" value="1"/>
</dbReference>
<feature type="binding site" evidence="7">
    <location>
        <position position="111"/>
    </location>
    <ligand>
        <name>Zn(2+)</name>
        <dbReference type="ChEBI" id="CHEBI:29105"/>
        <note>catalytic</note>
    </ligand>
</feature>
<comment type="subcellular location">
    <subcellularLocation>
        <location evidence="7">Cytoplasm</location>
    </subcellularLocation>
</comment>
<dbReference type="GO" id="GO:0005737">
    <property type="term" value="C:cytoplasm"/>
    <property type="evidence" value="ECO:0007669"/>
    <property type="project" value="UniProtKB-SubCell"/>
</dbReference>
<keyword evidence="6 7" id="KW-0862">Zinc</keyword>
<gene>
    <name evidence="7" type="primary">ybeY</name>
    <name evidence="8" type="ORF">UX85_C0003G0093</name>
</gene>
<feature type="binding site" evidence="7">
    <location>
        <position position="121"/>
    </location>
    <ligand>
        <name>Zn(2+)</name>
        <dbReference type="ChEBI" id="CHEBI:29105"/>
        <note>catalytic</note>
    </ligand>
</feature>
<dbReference type="Proteomes" id="UP000033860">
    <property type="component" value="Unassembled WGS sequence"/>
</dbReference>
<reference evidence="8 9" key="1">
    <citation type="journal article" date="2015" name="Nature">
        <title>rRNA introns, odd ribosomes, and small enigmatic genomes across a large radiation of phyla.</title>
        <authorList>
            <person name="Brown C.T."/>
            <person name="Hug L.A."/>
            <person name="Thomas B.C."/>
            <person name="Sharon I."/>
            <person name="Castelle C.J."/>
            <person name="Singh A."/>
            <person name="Wilkins M.J."/>
            <person name="Williams K.H."/>
            <person name="Banfield J.F."/>
        </authorList>
    </citation>
    <scope>NUCLEOTIDE SEQUENCE [LARGE SCALE GENOMIC DNA]</scope>
</reference>
<dbReference type="InterPro" id="IPR023091">
    <property type="entry name" value="MetalPrtase_cat_dom_sf_prd"/>
</dbReference>
<organism evidence="8 9">
    <name type="scientific">Candidatus Beckwithbacteria bacterium GW2011_GWB1_47_15</name>
    <dbReference type="NCBI Taxonomy" id="1618371"/>
    <lineage>
        <taxon>Bacteria</taxon>
        <taxon>Candidatus Beckwithiibacteriota</taxon>
    </lineage>
</organism>
<evidence type="ECO:0000256" key="5">
    <source>
        <dbReference type="ARBA" id="ARBA00022801"/>
    </source>
</evidence>
<comment type="cofactor">
    <cofactor evidence="7">
        <name>Zn(2+)</name>
        <dbReference type="ChEBI" id="CHEBI:29105"/>
    </cofactor>
    <text evidence="7">Binds 1 zinc ion.</text>
</comment>
<dbReference type="AlphaFoldDB" id="A0A0G1RVS9"/>
<proteinExistence type="inferred from homology"/>
<keyword evidence="7" id="KW-0698">rRNA processing</keyword>
<keyword evidence="4 7" id="KW-0255">Endonuclease</keyword>
<keyword evidence="7" id="KW-0963">Cytoplasm</keyword>
<dbReference type="NCBIfam" id="TIGR00043">
    <property type="entry name" value="rRNA maturation RNase YbeY"/>
    <property type="match status" value="1"/>
</dbReference>
<evidence type="ECO:0000256" key="3">
    <source>
        <dbReference type="ARBA" id="ARBA00022723"/>
    </source>
</evidence>
<dbReference type="Pfam" id="PF02130">
    <property type="entry name" value="YbeY"/>
    <property type="match status" value="1"/>
</dbReference>
<accession>A0A0G1RVS9</accession>
<evidence type="ECO:0000256" key="4">
    <source>
        <dbReference type="ARBA" id="ARBA00022759"/>
    </source>
</evidence>
<dbReference type="InterPro" id="IPR002036">
    <property type="entry name" value="YbeY"/>
</dbReference>
<dbReference type="EC" id="3.1.-.-" evidence="7"/>
<evidence type="ECO:0000256" key="2">
    <source>
        <dbReference type="ARBA" id="ARBA00022722"/>
    </source>
</evidence>
<keyword evidence="7" id="KW-0690">Ribosome biogenesis</keyword>
<dbReference type="GO" id="GO:0004521">
    <property type="term" value="F:RNA endonuclease activity"/>
    <property type="evidence" value="ECO:0007669"/>
    <property type="project" value="UniProtKB-UniRule"/>
</dbReference>
<feature type="binding site" evidence="7">
    <location>
        <position position="115"/>
    </location>
    <ligand>
        <name>Zn(2+)</name>
        <dbReference type="ChEBI" id="CHEBI:29105"/>
        <note>catalytic</note>
    </ligand>
</feature>
<comment type="function">
    <text evidence="7">Single strand-specific metallo-endoribonuclease involved in late-stage 70S ribosome quality control and in maturation of the 3' terminus of the 16S rRNA.</text>
</comment>
<dbReference type="Gene3D" id="3.40.390.30">
    <property type="entry name" value="Metalloproteases ('zincins'), catalytic domain"/>
    <property type="match status" value="1"/>
</dbReference>
<sequence>MRLSVRLASRYRVKKELLEQAVARVIKGHGLTGNVEVSVSLVDDKKMTQLNRKYMGKLGTTDVLSFPLDKEPGPDGVVRLGDVVVSFPEATRQANERGVGVDESLRFLTEHGVLHLLGVHHD</sequence>
<dbReference type="GO" id="GO:0004222">
    <property type="term" value="F:metalloendopeptidase activity"/>
    <property type="evidence" value="ECO:0007669"/>
    <property type="project" value="InterPro"/>
</dbReference>
<evidence type="ECO:0000256" key="6">
    <source>
        <dbReference type="ARBA" id="ARBA00022833"/>
    </source>
</evidence>
<dbReference type="EMBL" id="LCNT01000003">
    <property type="protein sequence ID" value="KKU61434.1"/>
    <property type="molecule type" value="Genomic_DNA"/>
</dbReference>
<evidence type="ECO:0000256" key="1">
    <source>
        <dbReference type="ARBA" id="ARBA00010875"/>
    </source>
</evidence>
<protein>
    <recommendedName>
        <fullName evidence="7">Endoribonuclease YbeY</fullName>
        <ecNumber evidence="7">3.1.-.-</ecNumber>
    </recommendedName>
</protein>
<dbReference type="GO" id="GO:0006364">
    <property type="term" value="P:rRNA processing"/>
    <property type="evidence" value="ECO:0007669"/>
    <property type="project" value="UniProtKB-UniRule"/>
</dbReference>
<keyword evidence="3 7" id="KW-0479">Metal-binding</keyword>
<dbReference type="GO" id="GO:0008270">
    <property type="term" value="F:zinc ion binding"/>
    <property type="evidence" value="ECO:0007669"/>
    <property type="project" value="UniProtKB-UniRule"/>
</dbReference>